<dbReference type="Proteomes" id="UP001050691">
    <property type="component" value="Unassembled WGS sequence"/>
</dbReference>
<feature type="topological domain" description="Cytoplasmic" evidence="8">
    <location>
        <begin position="169"/>
        <end position="200"/>
    </location>
</feature>
<evidence type="ECO:0000313" key="11">
    <source>
        <dbReference type="Proteomes" id="UP001050691"/>
    </source>
</evidence>
<keyword evidence="11" id="KW-1185">Reference proteome</keyword>
<evidence type="ECO:0000256" key="7">
    <source>
        <dbReference type="ARBA" id="ARBA00023136"/>
    </source>
</evidence>
<gene>
    <name evidence="8" type="primary">GET1</name>
    <name evidence="10" type="ORF">Clacol_000301</name>
</gene>
<accession>A0AAV4ZY63</accession>
<dbReference type="AlphaFoldDB" id="A0AAV4ZY63"/>
<dbReference type="EMBL" id="BPWL01000001">
    <property type="protein sequence ID" value="GJJ06112.1"/>
    <property type="molecule type" value="Genomic_DNA"/>
</dbReference>
<evidence type="ECO:0000256" key="9">
    <source>
        <dbReference type="SAM" id="Phobius"/>
    </source>
</evidence>
<comment type="similarity">
    <text evidence="2 8">Belongs to the WRB/GET1 family.</text>
</comment>
<keyword evidence="5 8" id="KW-0256">Endoplasmic reticulum</keyword>
<evidence type="ECO:0000256" key="2">
    <source>
        <dbReference type="ARBA" id="ARBA00010799"/>
    </source>
</evidence>
<evidence type="ECO:0000256" key="5">
    <source>
        <dbReference type="ARBA" id="ARBA00022824"/>
    </source>
</evidence>
<comment type="subcellular location">
    <subcellularLocation>
        <location evidence="1">Endoplasmic reticulum membrane</location>
        <topology evidence="1">Multi-pass membrane protein</topology>
    </subcellularLocation>
</comment>
<proteinExistence type="inferred from homology"/>
<reference evidence="10" key="1">
    <citation type="submission" date="2021-10" db="EMBL/GenBank/DDBJ databases">
        <title>De novo Genome Assembly of Clathrus columnatus (Basidiomycota, Fungi) Using Illumina and Nanopore Sequence Data.</title>
        <authorList>
            <person name="Ogiso-Tanaka E."/>
            <person name="Itagaki H."/>
            <person name="Hosoya T."/>
            <person name="Hosaka K."/>
        </authorList>
    </citation>
    <scope>NUCLEOTIDE SEQUENCE</scope>
    <source>
        <strain evidence="10">MO-923</strain>
    </source>
</reference>
<feature type="topological domain" description="Lumenal" evidence="8">
    <location>
        <begin position="1"/>
        <end position="3"/>
    </location>
</feature>
<dbReference type="GO" id="GO:0043495">
    <property type="term" value="F:protein-membrane adaptor activity"/>
    <property type="evidence" value="ECO:0007669"/>
    <property type="project" value="TreeGrafter"/>
</dbReference>
<name>A0AAV4ZY63_9AGAM</name>
<keyword evidence="8" id="KW-0175">Coiled coil</keyword>
<dbReference type="Pfam" id="PF04420">
    <property type="entry name" value="CHD5"/>
    <property type="match status" value="1"/>
</dbReference>
<comment type="caution">
    <text evidence="8">Lacks conserved residue(s) required for the propagation of feature annotation.</text>
</comment>
<evidence type="ECO:0000313" key="10">
    <source>
        <dbReference type="EMBL" id="GJJ06112.1"/>
    </source>
</evidence>
<organism evidence="10 11">
    <name type="scientific">Clathrus columnatus</name>
    <dbReference type="NCBI Taxonomy" id="1419009"/>
    <lineage>
        <taxon>Eukaryota</taxon>
        <taxon>Fungi</taxon>
        <taxon>Dikarya</taxon>
        <taxon>Basidiomycota</taxon>
        <taxon>Agaricomycotina</taxon>
        <taxon>Agaricomycetes</taxon>
        <taxon>Phallomycetidae</taxon>
        <taxon>Phallales</taxon>
        <taxon>Clathraceae</taxon>
        <taxon>Clathrus</taxon>
    </lineage>
</organism>
<sequence>MSLIITIFLIALFTQLVNWIGKSVLLNIFYSIHQYIFQRQSVQRHRQLQKEILSTKQELLQTSAQDQFAKWAKLRRKVDKGLEELEKSNTSLSASKASYSKKFSVVLWCLTSGAQYGIGWMYGKKAVFYLPPGWFGPIQWWLAIPFAPLGSVSVGIWQMACSRVLRVLEGIVKDFTDLRDVQPESQPTEKASPETNLKTE</sequence>
<keyword evidence="7 8" id="KW-0472">Membrane</keyword>
<dbReference type="Gene3D" id="1.10.287.660">
    <property type="entry name" value="Helix hairpin bin"/>
    <property type="match status" value="1"/>
</dbReference>
<evidence type="ECO:0008006" key="12">
    <source>
        <dbReference type="Google" id="ProtNLM"/>
    </source>
</evidence>
<evidence type="ECO:0000256" key="8">
    <source>
        <dbReference type="HAMAP-Rule" id="MF_03113"/>
    </source>
</evidence>
<dbReference type="GO" id="GO:0005789">
    <property type="term" value="C:endoplasmic reticulum membrane"/>
    <property type="evidence" value="ECO:0007669"/>
    <property type="project" value="UniProtKB-SubCell"/>
</dbReference>
<feature type="transmembrane region" description="Helical" evidence="9">
    <location>
        <begin position="6"/>
        <end position="30"/>
    </location>
</feature>
<comment type="caution">
    <text evidence="10">The sequence shown here is derived from an EMBL/GenBank/DDBJ whole genome shotgun (WGS) entry which is preliminary data.</text>
</comment>
<evidence type="ECO:0000256" key="1">
    <source>
        <dbReference type="ARBA" id="ARBA00004477"/>
    </source>
</evidence>
<feature type="transmembrane region" description="Helical" evidence="9">
    <location>
        <begin position="138"/>
        <end position="157"/>
    </location>
</feature>
<evidence type="ECO:0000256" key="3">
    <source>
        <dbReference type="ARBA" id="ARBA00022448"/>
    </source>
</evidence>
<feature type="coiled-coil region" evidence="8">
    <location>
        <begin position="45"/>
        <end position="102"/>
    </location>
</feature>
<feature type="transmembrane region" description="Helical" evidence="9">
    <location>
        <begin position="105"/>
        <end position="123"/>
    </location>
</feature>
<dbReference type="InterPro" id="IPR028945">
    <property type="entry name" value="Get1"/>
</dbReference>
<keyword evidence="6 8" id="KW-1133">Transmembrane helix</keyword>
<dbReference type="GO" id="GO:0043529">
    <property type="term" value="C:GET complex"/>
    <property type="evidence" value="ECO:0007669"/>
    <property type="project" value="InterPro"/>
</dbReference>
<dbReference type="GO" id="GO:0071816">
    <property type="term" value="P:tail-anchored membrane protein insertion into ER membrane"/>
    <property type="evidence" value="ECO:0007669"/>
    <property type="project" value="InterPro"/>
</dbReference>
<dbReference type="PANTHER" id="PTHR42650:SF1">
    <property type="entry name" value="GUIDED ENTRY OF TAIL-ANCHORED PROTEINS FACTOR 1"/>
    <property type="match status" value="1"/>
</dbReference>
<dbReference type="InterPro" id="IPR029012">
    <property type="entry name" value="Helix_hairpin_bin_sf"/>
</dbReference>
<dbReference type="PANTHER" id="PTHR42650">
    <property type="entry name" value="TAIL-ANCHORED PROTEIN INSERTION RECEPTOR WRB"/>
    <property type="match status" value="1"/>
</dbReference>
<keyword evidence="3 8" id="KW-0813">Transport</keyword>
<evidence type="ECO:0000256" key="6">
    <source>
        <dbReference type="ARBA" id="ARBA00022989"/>
    </source>
</evidence>
<keyword evidence="4 8" id="KW-0812">Transmembrane</keyword>
<protein>
    <recommendedName>
        <fullName evidence="12">Guided entry of tail-anchored proteins 1</fullName>
    </recommendedName>
</protein>
<dbReference type="InterPro" id="IPR027538">
    <property type="entry name" value="Get1_fungi"/>
</dbReference>
<dbReference type="HAMAP" id="MF_03113">
    <property type="entry name" value="Get1"/>
    <property type="match status" value="1"/>
</dbReference>
<evidence type="ECO:0000256" key="4">
    <source>
        <dbReference type="ARBA" id="ARBA00022692"/>
    </source>
</evidence>